<reference evidence="1 2" key="1">
    <citation type="submission" date="2021-06" db="EMBL/GenBank/DDBJ databases">
        <authorList>
            <person name="Palmer J.M."/>
        </authorList>
    </citation>
    <scope>NUCLEOTIDE SEQUENCE [LARGE SCALE GENOMIC DNA]</scope>
    <source>
        <strain evidence="1 2">AS_MEX2019</strain>
        <tissue evidence="1">Muscle</tissue>
    </source>
</reference>
<proteinExistence type="predicted"/>
<evidence type="ECO:0000313" key="1">
    <source>
        <dbReference type="EMBL" id="MEQ2301307.1"/>
    </source>
</evidence>
<organism evidence="1 2">
    <name type="scientific">Ameca splendens</name>
    <dbReference type="NCBI Taxonomy" id="208324"/>
    <lineage>
        <taxon>Eukaryota</taxon>
        <taxon>Metazoa</taxon>
        <taxon>Chordata</taxon>
        <taxon>Craniata</taxon>
        <taxon>Vertebrata</taxon>
        <taxon>Euteleostomi</taxon>
        <taxon>Actinopterygii</taxon>
        <taxon>Neopterygii</taxon>
        <taxon>Teleostei</taxon>
        <taxon>Neoteleostei</taxon>
        <taxon>Acanthomorphata</taxon>
        <taxon>Ovalentaria</taxon>
        <taxon>Atherinomorphae</taxon>
        <taxon>Cyprinodontiformes</taxon>
        <taxon>Goodeidae</taxon>
        <taxon>Ameca</taxon>
    </lineage>
</organism>
<dbReference type="Proteomes" id="UP001469553">
    <property type="component" value="Unassembled WGS sequence"/>
</dbReference>
<sequence>MVSNSMGSISFLAVLIPQDSLLGTSQDCRHTSPAVYLSFPQSGLWNVVFYCFSEKSMAISGKDMVLKGADVALKSLLKQRQGARLLNLSVPLTFMITTLGTNWD</sequence>
<comment type="caution">
    <text evidence="1">The sequence shown here is derived from an EMBL/GenBank/DDBJ whole genome shotgun (WGS) entry which is preliminary data.</text>
</comment>
<dbReference type="EMBL" id="JAHRIP010051952">
    <property type="protein sequence ID" value="MEQ2301307.1"/>
    <property type="molecule type" value="Genomic_DNA"/>
</dbReference>
<name>A0ABV0Z6D4_9TELE</name>
<accession>A0ABV0Z6D4</accession>
<gene>
    <name evidence="1" type="ORF">AMECASPLE_034581</name>
</gene>
<evidence type="ECO:0000313" key="2">
    <source>
        <dbReference type="Proteomes" id="UP001469553"/>
    </source>
</evidence>
<protein>
    <submittedName>
        <fullName evidence="1">Uncharacterized protein</fullName>
    </submittedName>
</protein>
<keyword evidence="2" id="KW-1185">Reference proteome</keyword>